<protein>
    <submittedName>
        <fullName evidence="1">Uncharacterized protein</fullName>
    </submittedName>
</protein>
<dbReference type="EMBL" id="MYFO01000021">
    <property type="protein sequence ID" value="TFE86057.1"/>
    <property type="molecule type" value="Genomic_DNA"/>
</dbReference>
<accession>A0A4Y8PZ62</accession>
<evidence type="ECO:0000313" key="1">
    <source>
        <dbReference type="EMBL" id="TFE86057.1"/>
    </source>
</evidence>
<reference evidence="1 2" key="1">
    <citation type="submission" date="2017-03" db="EMBL/GenBank/DDBJ databases">
        <title>Isolation of Levoglucosan Utilizing Bacteria.</title>
        <authorList>
            <person name="Arya A.S."/>
        </authorList>
    </citation>
    <scope>NUCLEOTIDE SEQUENCE [LARGE SCALE GENOMIC DNA]</scope>
    <source>
        <strain evidence="1 2">MEC069</strain>
    </source>
</reference>
<sequence length="61" mass="7022">MVWKSVLERDHFTVKLDEKDRTALLEVNDGGIAPAYVTVRLQEQEIDELIDALQQVRNALK</sequence>
<comment type="caution">
    <text evidence="1">The sequence shown here is derived from an EMBL/GenBank/DDBJ whole genome shotgun (WGS) entry which is preliminary data.</text>
</comment>
<organism evidence="1 2">
    <name type="scientific">Paenibacillus athensensis</name>
    <dbReference type="NCBI Taxonomy" id="1967502"/>
    <lineage>
        <taxon>Bacteria</taxon>
        <taxon>Bacillati</taxon>
        <taxon>Bacillota</taxon>
        <taxon>Bacilli</taxon>
        <taxon>Bacillales</taxon>
        <taxon>Paenibacillaceae</taxon>
        <taxon>Paenibacillus</taxon>
    </lineage>
</organism>
<name>A0A4Y8PZ62_9BACL</name>
<dbReference type="OrthoDB" id="2628251at2"/>
<dbReference type="AlphaFoldDB" id="A0A4Y8PZ62"/>
<keyword evidence="2" id="KW-1185">Reference proteome</keyword>
<gene>
    <name evidence="1" type="ORF">B5M42_15650</name>
</gene>
<dbReference type="RefSeq" id="WP_134754473.1">
    <property type="nucleotide sequence ID" value="NZ_MYFO02000005.1"/>
</dbReference>
<proteinExistence type="predicted"/>
<evidence type="ECO:0000313" key="2">
    <source>
        <dbReference type="Proteomes" id="UP000298246"/>
    </source>
</evidence>
<dbReference type="Proteomes" id="UP000298246">
    <property type="component" value="Unassembled WGS sequence"/>
</dbReference>